<evidence type="ECO:0000256" key="2">
    <source>
        <dbReference type="ARBA" id="ARBA00022759"/>
    </source>
</evidence>
<name>A0A2B4RC28_STYPI</name>
<evidence type="ECO:0000313" key="6">
    <source>
        <dbReference type="EMBL" id="PFX15201.1"/>
    </source>
</evidence>
<evidence type="ECO:0000313" key="7">
    <source>
        <dbReference type="Proteomes" id="UP000225706"/>
    </source>
</evidence>
<dbReference type="InterPro" id="IPR034720">
    <property type="entry name" value="Viral_alk_exo"/>
</dbReference>
<accession>A0A2B4RC28</accession>
<dbReference type="Pfam" id="PF01771">
    <property type="entry name" value="Viral_alk_exo"/>
    <property type="match status" value="1"/>
</dbReference>
<feature type="region of interest" description="Disordered" evidence="5">
    <location>
        <begin position="535"/>
        <end position="570"/>
    </location>
</feature>
<feature type="compositionally biased region" description="Polar residues" evidence="5">
    <location>
        <begin position="538"/>
        <end position="551"/>
    </location>
</feature>
<dbReference type="Gene3D" id="3.90.320.10">
    <property type="match status" value="1"/>
</dbReference>
<dbReference type="InterPro" id="IPR011604">
    <property type="entry name" value="PDDEXK-like_dom_sf"/>
</dbReference>
<keyword evidence="7" id="KW-1185">Reference proteome</keyword>
<organism evidence="6 7">
    <name type="scientific">Stylophora pistillata</name>
    <name type="common">Smooth cauliflower coral</name>
    <dbReference type="NCBI Taxonomy" id="50429"/>
    <lineage>
        <taxon>Eukaryota</taxon>
        <taxon>Metazoa</taxon>
        <taxon>Cnidaria</taxon>
        <taxon>Anthozoa</taxon>
        <taxon>Hexacorallia</taxon>
        <taxon>Scleractinia</taxon>
        <taxon>Astrocoeniina</taxon>
        <taxon>Pocilloporidae</taxon>
        <taxon>Stylophora</taxon>
    </lineage>
</organism>
<evidence type="ECO:0000256" key="5">
    <source>
        <dbReference type="SAM" id="MobiDB-lite"/>
    </source>
</evidence>
<evidence type="ECO:0000256" key="1">
    <source>
        <dbReference type="ARBA" id="ARBA00022722"/>
    </source>
</evidence>
<comment type="caution">
    <text evidence="6">The sequence shown here is derived from an EMBL/GenBank/DDBJ whole genome shotgun (WGS) entry which is preliminary data.</text>
</comment>
<dbReference type="Proteomes" id="UP000225706">
    <property type="component" value="Unassembled WGS sequence"/>
</dbReference>
<dbReference type="EMBL" id="LSMT01000674">
    <property type="protein sequence ID" value="PFX15201.1"/>
    <property type="molecule type" value="Genomic_DNA"/>
</dbReference>
<gene>
    <name evidence="6" type="ORF">AWC38_SpisGene20592</name>
</gene>
<protein>
    <submittedName>
        <fullName evidence="6">Uncharacterized protein</fullName>
    </submittedName>
</protein>
<dbReference type="GO" id="GO:0004527">
    <property type="term" value="F:exonuclease activity"/>
    <property type="evidence" value="ECO:0007669"/>
    <property type="project" value="UniProtKB-KW"/>
</dbReference>
<keyword evidence="2" id="KW-0255">Endonuclease</keyword>
<keyword evidence="4" id="KW-0269">Exonuclease</keyword>
<keyword evidence="1" id="KW-0540">Nuclease</keyword>
<dbReference type="InterPro" id="IPR011335">
    <property type="entry name" value="Restrct_endonuc-II-like"/>
</dbReference>
<reference evidence="7" key="1">
    <citation type="journal article" date="2017" name="bioRxiv">
        <title>Comparative analysis of the genomes of Stylophora pistillata and Acropora digitifera provides evidence for extensive differences between species of corals.</title>
        <authorList>
            <person name="Voolstra C.R."/>
            <person name="Li Y."/>
            <person name="Liew Y.J."/>
            <person name="Baumgarten S."/>
            <person name="Zoccola D."/>
            <person name="Flot J.-F."/>
            <person name="Tambutte S."/>
            <person name="Allemand D."/>
            <person name="Aranda M."/>
        </authorList>
    </citation>
    <scope>NUCLEOTIDE SEQUENCE [LARGE SCALE GENOMIC DNA]</scope>
</reference>
<dbReference type="GO" id="GO:0006281">
    <property type="term" value="P:DNA repair"/>
    <property type="evidence" value="ECO:0007669"/>
    <property type="project" value="UniProtKB-ARBA"/>
</dbReference>
<evidence type="ECO:0000256" key="3">
    <source>
        <dbReference type="ARBA" id="ARBA00022801"/>
    </source>
</evidence>
<dbReference type="SUPFAM" id="SSF52980">
    <property type="entry name" value="Restriction endonuclease-like"/>
    <property type="match status" value="1"/>
</dbReference>
<proteinExistence type="predicted"/>
<keyword evidence="3" id="KW-0378">Hydrolase</keyword>
<dbReference type="AlphaFoldDB" id="A0A2B4RC28"/>
<sequence length="570" mass="63559">MIPNASDIILVNTLIGTVAKGSFPHIEMKDFKITSAPSTSTYGNTYTSALQPNPCITNTTVSQVNLTNTANNTDIVFDMTTNQFQDQYFSLGESTSVLQPNPCVTNTFLSQANPTNPVNNTDTVTDLNLNTDHLIDQPFSLDQIHDRCSAIKKKLFIEDKEIKKIEVETRGQSNNQKWFDHRFGRITASKCHRVACPHKTNTSPTKTIKDVLRFTQAVSQASNAFQFHGVPRIWDGMTIRRNLRGNSALNIIMDGPVEPDQGLLQWIQDNLHYDVTIDPAQSPLLGGPPFCIEFMPGLQPEITSGFAIFKKSEDVLGTVELERSRLGNYLSGRRIPAAREPGIADVEIESQDRIRLGTARIFYYLDEEQAKRMVRQPQSFRKLCEDINQQSVDNSNTSAGTAQASLPFGHVQQVQLLCLLVFTAAKEGAQQFVEMIFSCSAGRILFDVYRGSSPLPEEVALEHGNKETARYFEKITKRLSTEISNGKECPKVIDWSELARAAMRAQQPSDLANELKHTLTIGRAEDTHHLGNHAFHSSAFQSPDSKGTATTKLKENGVRNVWNHTETQSK</sequence>
<dbReference type="OrthoDB" id="5985658at2759"/>
<evidence type="ECO:0000256" key="4">
    <source>
        <dbReference type="ARBA" id="ARBA00022839"/>
    </source>
</evidence>
<dbReference type="GO" id="GO:0004519">
    <property type="term" value="F:endonuclease activity"/>
    <property type="evidence" value="ECO:0007669"/>
    <property type="project" value="UniProtKB-KW"/>
</dbReference>